<protein>
    <submittedName>
        <fullName evidence="2">Uncharacterized protein</fullName>
    </submittedName>
</protein>
<dbReference type="Proteomes" id="UP001305779">
    <property type="component" value="Unassembled WGS sequence"/>
</dbReference>
<evidence type="ECO:0000313" key="2">
    <source>
        <dbReference type="EMBL" id="KAK4496103.1"/>
    </source>
</evidence>
<keyword evidence="3" id="KW-1185">Reference proteome</keyword>
<proteinExistence type="predicted"/>
<comment type="caution">
    <text evidence="2">The sequence shown here is derived from an EMBL/GenBank/DDBJ whole genome shotgun (WGS) entry which is preliminary data.</text>
</comment>
<sequence length="232" mass="24379">MAKNALLVSLFLANAWGSVIGERTTSTCRTEGTDSIAKFDTANSLIGQLLPVFFAPAGTGTYGELRYSGASKVDNEDVVAPAVNAISDPNVAVIGTIGTSLDFLLNRVFGTTVGIANLNPATTITPVAGKVKSFDFKSVWVGCGTTAAQAASLSLPCTVTVTGTDVRGNAKSTETISFGPDQLYNSTLALREFKGWDEMVRVRMAVVAVDIGVPASATNLFFDDLTYCPRYV</sequence>
<dbReference type="EMBL" id="JAXOVC010000010">
    <property type="protein sequence ID" value="KAK4496103.1"/>
    <property type="molecule type" value="Genomic_DNA"/>
</dbReference>
<feature type="signal peptide" evidence="1">
    <location>
        <begin position="1"/>
        <end position="21"/>
    </location>
</feature>
<reference evidence="2 3" key="1">
    <citation type="journal article" date="2023" name="G3 (Bethesda)">
        <title>A chromosome-level genome assembly of Zasmidium syzygii isolated from banana leaves.</title>
        <authorList>
            <person name="van Westerhoven A.C."/>
            <person name="Mehrabi R."/>
            <person name="Talebi R."/>
            <person name="Steentjes M.B.F."/>
            <person name="Corcolon B."/>
            <person name="Chong P.A."/>
            <person name="Kema G.H.J."/>
            <person name="Seidl M.F."/>
        </authorList>
    </citation>
    <scope>NUCLEOTIDE SEQUENCE [LARGE SCALE GENOMIC DNA]</scope>
    <source>
        <strain evidence="2 3">P124</strain>
    </source>
</reference>
<organism evidence="2 3">
    <name type="scientific">Zasmidium cellare</name>
    <name type="common">Wine cellar mold</name>
    <name type="synonym">Racodium cellare</name>
    <dbReference type="NCBI Taxonomy" id="395010"/>
    <lineage>
        <taxon>Eukaryota</taxon>
        <taxon>Fungi</taxon>
        <taxon>Dikarya</taxon>
        <taxon>Ascomycota</taxon>
        <taxon>Pezizomycotina</taxon>
        <taxon>Dothideomycetes</taxon>
        <taxon>Dothideomycetidae</taxon>
        <taxon>Mycosphaerellales</taxon>
        <taxon>Mycosphaerellaceae</taxon>
        <taxon>Zasmidium</taxon>
    </lineage>
</organism>
<name>A0ABR0E4B9_ZASCE</name>
<keyword evidence="1" id="KW-0732">Signal</keyword>
<feature type="chain" id="PRO_5047402897" evidence="1">
    <location>
        <begin position="22"/>
        <end position="232"/>
    </location>
</feature>
<evidence type="ECO:0000313" key="3">
    <source>
        <dbReference type="Proteomes" id="UP001305779"/>
    </source>
</evidence>
<gene>
    <name evidence="2" type="ORF">PRZ48_012082</name>
</gene>
<evidence type="ECO:0000256" key="1">
    <source>
        <dbReference type="SAM" id="SignalP"/>
    </source>
</evidence>
<accession>A0ABR0E4B9</accession>